<protein>
    <submittedName>
        <fullName evidence="1">Uncharacterized protein</fullName>
    </submittedName>
</protein>
<organism evidence="1 2">
    <name type="scientific">Eretmocerus hayati</name>
    <dbReference type="NCBI Taxonomy" id="131215"/>
    <lineage>
        <taxon>Eukaryota</taxon>
        <taxon>Metazoa</taxon>
        <taxon>Ecdysozoa</taxon>
        <taxon>Arthropoda</taxon>
        <taxon>Hexapoda</taxon>
        <taxon>Insecta</taxon>
        <taxon>Pterygota</taxon>
        <taxon>Neoptera</taxon>
        <taxon>Endopterygota</taxon>
        <taxon>Hymenoptera</taxon>
        <taxon>Apocrita</taxon>
        <taxon>Proctotrupomorpha</taxon>
        <taxon>Chalcidoidea</taxon>
        <taxon>Aphelinidae</taxon>
        <taxon>Aphelininae</taxon>
        <taxon>Eretmocerus</taxon>
    </lineage>
</organism>
<reference evidence="1" key="1">
    <citation type="submission" date="2023-04" db="EMBL/GenBank/DDBJ databases">
        <title>A chromosome-level genome assembly of the parasitoid wasp Eretmocerus hayati.</title>
        <authorList>
            <person name="Zhong Y."/>
            <person name="Liu S."/>
            <person name="Liu Y."/>
        </authorList>
    </citation>
    <scope>NUCLEOTIDE SEQUENCE</scope>
    <source>
        <strain evidence="1">ZJU_SS_LIU_2023</strain>
    </source>
</reference>
<evidence type="ECO:0000313" key="1">
    <source>
        <dbReference type="EMBL" id="KAJ8684208.1"/>
    </source>
</evidence>
<evidence type="ECO:0000313" key="2">
    <source>
        <dbReference type="Proteomes" id="UP001239111"/>
    </source>
</evidence>
<dbReference type="Proteomes" id="UP001239111">
    <property type="component" value="Chromosome 1"/>
</dbReference>
<dbReference type="EMBL" id="CM056741">
    <property type="protein sequence ID" value="KAJ8684208.1"/>
    <property type="molecule type" value="Genomic_DNA"/>
</dbReference>
<comment type="caution">
    <text evidence="1">The sequence shown here is derived from an EMBL/GenBank/DDBJ whole genome shotgun (WGS) entry which is preliminary data.</text>
</comment>
<gene>
    <name evidence="1" type="ORF">QAD02_020000</name>
</gene>
<keyword evidence="2" id="KW-1185">Reference proteome</keyword>
<accession>A0ACC2PMC7</accession>
<name>A0ACC2PMC7_9HYME</name>
<proteinExistence type="predicted"/>
<sequence length="282" mass="30934">MACLSVNAKKTSKYYNNLNLTIEPGWKVGIVGRTGAGKSSIIAALFRLVGDNLEGEIIIDGIDTGHIGLSDLRARISIIPQEPVLFSQTLRYNLDPFGQYDDSVLWDALKEVELNELSLDHQVAENGNNFSVGQRQLICLARALIRKNSVLVLDEATANIDTYTDAIIQNTIRRRFANFTVLTVAHRLHTVIDSDRIIVMDNGSIAEFGAPHEILSTNPNGPLSSMISQTGETMAMTLKKLAEQAYLGKSHQGSTTGSSSMNETDGLLNESFDCDESYDIRL</sequence>